<evidence type="ECO:0000313" key="2">
    <source>
        <dbReference type="Proteomes" id="UP000249299"/>
    </source>
</evidence>
<evidence type="ECO:0000313" key="1">
    <source>
        <dbReference type="EMBL" id="RAI27558.1"/>
    </source>
</evidence>
<keyword evidence="2" id="KW-1185">Reference proteome</keyword>
<organism evidence="1 2">
    <name type="scientific">Rhodobium orientis</name>
    <dbReference type="NCBI Taxonomy" id="34017"/>
    <lineage>
        <taxon>Bacteria</taxon>
        <taxon>Pseudomonadati</taxon>
        <taxon>Pseudomonadota</taxon>
        <taxon>Alphaproteobacteria</taxon>
        <taxon>Hyphomicrobiales</taxon>
        <taxon>Rhodobiaceae</taxon>
        <taxon>Rhodobium</taxon>
    </lineage>
</organism>
<dbReference type="AlphaFoldDB" id="A0A327JWK5"/>
<proteinExistence type="predicted"/>
<reference evidence="1 2" key="1">
    <citation type="submission" date="2017-07" db="EMBL/GenBank/DDBJ databases">
        <title>Draft Genome Sequences of Select Purple Nonsulfur Bacteria.</title>
        <authorList>
            <person name="Lasarre B."/>
            <person name="Mckinlay J.B."/>
        </authorList>
    </citation>
    <scope>NUCLEOTIDE SEQUENCE [LARGE SCALE GENOMIC DNA]</scope>
    <source>
        <strain evidence="1 2">DSM 11290</strain>
    </source>
</reference>
<comment type="caution">
    <text evidence="1">The sequence shown here is derived from an EMBL/GenBank/DDBJ whole genome shotgun (WGS) entry which is preliminary data.</text>
</comment>
<dbReference type="RefSeq" id="WP_111434218.1">
    <property type="nucleotide sequence ID" value="NZ_JACIGG010000017.1"/>
</dbReference>
<evidence type="ECO:0008006" key="3">
    <source>
        <dbReference type="Google" id="ProtNLM"/>
    </source>
</evidence>
<dbReference type="Pfam" id="PF08892">
    <property type="entry name" value="YqcI_YcgG"/>
    <property type="match status" value="1"/>
</dbReference>
<gene>
    <name evidence="1" type="ORF">CH339_09995</name>
</gene>
<dbReference type="EMBL" id="NPEV01000017">
    <property type="protein sequence ID" value="RAI27558.1"/>
    <property type="molecule type" value="Genomic_DNA"/>
</dbReference>
<name>A0A327JWK5_9HYPH</name>
<dbReference type="OrthoDB" id="283514at2"/>
<dbReference type="InterPro" id="IPR014988">
    <property type="entry name" value="Uncharacterised_YqcI/YcgG"/>
</dbReference>
<protein>
    <recommendedName>
        <fullName evidence="3">YqcI/YcgG family protein</fullName>
    </recommendedName>
</protein>
<sequence length="225" mass="24925">MAGDELRQSFEDFIRDAAFPCVGAKSALARGALTICEVGDINRPTSDIDIHRALAAFGESLDPESPVVQSFVAIFHGPTDLDEKAFELALWDRVQCLHNLDVVAGTTWSDTVDNDPSSPHFSLSLAGEPYFIIGLHPNASRPARRFHRPAMVFNSHVQFERLRADGRFDKMKEIVRKRDADLAGDVNPMLDDFGEASEARQYSGRAVDPGWEAPFEPKEVVRDVA</sequence>
<dbReference type="NCBIfam" id="NF041366">
    <property type="entry name" value="GntA_guanitoxin"/>
    <property type="match status" value="1"/>
</dbReference>
<accession>A0A327JWK5</accession>
<dbReference type="PANTHER" id="PTHR40045">
    <property type="entry name" value="YCGG FAMILY PROTEIN"/>
    <property type="match status" value="1"/>
</dbReference>
<dbReference type="Proteomes" id="UP000249299">
    <property type="component" value="Unassembled WGS sequence"/>
</dbReference>
<dbReference type="PANTHER" id="PTHR40045:SF1">
    <property type="entry name" value="YQCI_YCGG FAMILY PROTEIN"/>
    <property type="match status" value="1"/>
</dbReference>